<reference evidence="7 8" key="1">
    <citation type="submission" date="2021-05" db="EMBL/GenBank/DDBJ databases">
        <title>Roseococcus sp. XZZS9, whole genome shotgun sequencing project.</title>
        <authorList>
            <person name="Zhao G."/>
            <person name="Shen L."/>
        </authorList>
    </citation>
    <scope>NUCLEOTIDE SEQUENCE [LARGE SCALE GENOMIC DNA]</scope>
    <source>
        <strain evidence="7 8">XZZS9</strain>
    </source>
</reference>
<comment type="subcellular location">
    <subcellularLocation>
        <location evidence="1">Cell membrane</location>
        <topology evidence="1">Multi-pass membrane protein</topology>
    </subcellularLocation>
</comment>
<protein>
    <submittedName>
        <fullName evidence="7">Hydrogenase-4 component E</fullName>
    </submittedName>
</protein>
<evidence type="ECO:0000256" key="4">
    <source>
        <dbReference type="ARBA" id="ARBA00022989"/>
    </source>
</evidence>
<dbReference type="PANTHER" id="PTHR38601:SF1">
    <property type="entry name" value="HYDROGENASE-4 COMPONENT E"/>
    <property type="match status" value="1"/>
</dbReference>
<accession>A0ABS5Q936</accession>
<feature type="transmembrane region" description="Helical" evidence="6">
    <location>
        <begin position="101"/>
        <end position="120"/>
    </location>
</feature>
<dbReference type="PANTHER" id="PTHR38601">
    <property type="entry name" value="HYDROGENASE-4 COMPONENT E"/>
    <property type="match status" value="1"/>
</dbReference>
<evidence type="ECO:0000256" key="1">
    <source>
        <dbReference type="ARBA" id="ARBA00004651"/>
    </source>
</evidence>
<proteinExistence type="predicted"/>
<organism evidence="7 8">
    <name type="scientific">Roseococcus pinisoli</name>
    <dbReference type="NCBI Taxonomy" id="2835040"/>
    <lineage>
        <taxon>Bacteria</taxon>
        <taxon>Pseudomonadati</taxon>
        <taxon>Pseudomonadota</taxon>
        <taxon>Alphaproteobacteria</taxon>
        <taxon>Acetobacterales</taxon>
        <taxon>Roseomonadaceae</taxon>
        <taxon>Roseococcus</taxon>
    </lineage>
</organism>
<evidence type="ECO:0000313" key="7">
    <source>
        <dbReference type="EMBL" id="MBS7809467.1"/>
    </source>
</evidence>
<dbReference type="RefSeq" id="WP_213668166.1">
    <property type="nucleotide sequence ID" value="NZ_JAHCDA010000001.1"/>
</dbReference>
<evidence type="ECO:0000256" key="6">
    <source>
        <dbReference type="SAM" id="Phobius"/>
    </source>
</evidence>
<keyword evidence="4 6" id="KW-1133">Transmembrane helix</keyword>
<evidence type="ECO:0000256" key="2">
    <source>
        <dbReference type="ARBA" id="ARBA00022475"/>
    </source>
</evidence>
<keyword evidence="3 6" id="KW-0812">Transmembrane</keyword>
<evidence type="ECO:0000313" key="8">
    <source>
        <dbReference type="Proteomes" id="UP000766336"/>
    </source>
</evidence>
<gene>
    <name evidence="7" type="ORF">KHU32_00870</name>
</gene>
<comment type="caution">
    <text evidence="7">The sequence shown here is derived from an EMBL/GenBank/DDBJ whole genome shotgun (WGS) entry which is preliminary data.</text>
</comment>
<sequence length="222" mass="23444">MTFGQLPYDMAHVLGGGMLLVSFVLLYQRRTAALVNALALQGTLLAAAAVWQGYVQGAPQLYVTGMIALAAKGIAIPVFLHRLMRRRMPDRAIEPARGIGLSMLGGVMLVALAILVVLPVTTGAQALARENLAIALSIVLLGMLTMLTRRSALGQVAGLMTLENGLVLAAVGVTGMPLVIELSTAGLVLVIIVIAGFFARLLQERFDSLDTDMLHPHRGEGP</sequence>
<keyword evidence="5 6" id="KW-0472">Membrane</keyword>
<dbReference type="EMBL" id="JAHCDA010000001">
    <property type="protein sequence ID" value="MBS7809467.1"/>
    <property type="molecule type" value="Genomic_DNA"/>
</dbReference>
<evidence type="ECO:0000256" key="3">
    <source>
        <dbReference type="ARBA" id="ARBA00022692"/>
    </source>
</evidence>
<evidence type="ECO:0000256" key="5">
    <source>
        <dbReference type="ARBA" id="ARBA00023136"/>
    </source>
</evidence>
<feature type="transmembrane region" description="Helical" evidence="6">
    <location>
        <begin position="6"/>
        <end position="27"/>
    </location>
</feature>
<feature type="transmembrane region" description="Helical" evidence="6">
    <location>
        <begin position="60"/>
        <end position="80"/>
    </location>
</feature>
<dbReference type="InterPro" id="IPR038730">
    <property type="entry name" value="HyfE-like"/>
</dbReference>
<feature type="transmembrane region" description="Helical" evidence="6">
    <location>
        <begin position="182"/>
        <end position="202"/>
    </location>
</feature>
<feature type="transmembrane region" description="Helical" evidence="6">
    <location>
        <begin position="132"/>
        <end position="149"/>
    </location>
</feature>
<name>A0ABS5Q936_9PROT</name>
<keyword evidence="8" id="KW-1185">Reference proteome</keyword>
<keyword evidence="2" id="KW-1003">Cell membrane</keyword>
<feature type="transmembrane region" description="Helical" evidence="6">
    <location>
        <begin position="34"/>
        <end position="54"/>
    </location>
</feature>
<dbReference type="Proteomes" id="UP000766336">
    <property type="component" value="Unassembled WGS sequence"/>
</dbReference>